<keyword evidence="2" id="KW-0067">ATP-binding</keyword>
<dbReference type="EMBL" id="QUBQ01000001">
    <property type="protein sequence ID" value="REK75819.1"/>
    <property type="molecule type" value="Genomic_DNA"/>
</dbReference>
<dbReference type="Proteomes" id="UP000261905">
    <property type="component" value="Unassembled WGS sequence"/>
</dbReference>
<reference evidence="2 3" key="1">
    <citation type="submission" date="2018-08" db="EMBL/GenBank/DDBJ databases">
        <title>Paenibacillus sp. M4BSY-1, whole genome shotgun sequence.</title>
        <authorList>
            <person name="Tuo L."/>
        </authorList>
    </citation>
    <scope>NUCLEOTIDE SEQUENCE [LARGE SCALE GENOMIC DNA]</scope>
    <source>
        <strain evidence="2 3">M4BSY-1</strain>
    </source>
</reference>
<dbReference type="Gene3D" id="3.40.50.300">
    <property type="entry name" value="P-loop containing nucleotide triphosphate hydrolases"/>
    <property type="match status" value="1"/>
</dbReference>
<dbReference type="InterPro" id="IPR011104">
    <property type="entry name" value="Hpr_kin/Pase_C"/>
</dbReference>
<keyword evidence="3" id="KW-1185">Reference proteome</keyword>
<evidence type="ECO:0000259" key="1">
    <source>
        <dbReference type="Pfam" id="PF07475"/>
    </source>
</evidence>
<dbReference type="SUPFAM" id="SSF53795">
    <property type="entry name" value="PEP carboxykinase-like"/>
    <property type="match status" value="1"/>
</dbReference>
<proteinExistence type="predicted"/>
<dbReference type="GO" id="GO:0006109">
    <property type="term" value="P:regulation of carbohydrate metabolic process"/>
    <property type="evidence" value="ECO:0007669"/>
    <property type="project" value="InterPro"/>
</dbReference>
<dbReference type="AlphaFoldDB" id="A0A371PJI9"/>
<gene>
    <name evidence="2" type="ORF">DX130_01710</name>
</gene>
<keyword evidence="2" id="KW-0547">Nucleotide-binding</keyword>
<accession>A0A371PJI9</accession>
<dbReference type="InterPro" id="IPR027417">
    <property type="entry name" value="P-loop_NTPase"/>
</dbReference>
<name>A0A371PJI9_9BACL</name>
<sequence>MQWRLGKFLYNDCIGTCRFHLWGEQNVFDTKVKLQYKAFGFSVHSDMLLPELSAAESDTAKADITVKVNSFLKNGFDAEPYDFIAEDGMVSVKMPDAGVFRVQDGDKIIVSPYAGADEDLIRLYVLGTCFGILLLQRGIYPLHGSALAINGKAYAIVGQSGAGKSTLASALIEKGFRLLSDDVIAVSHDSLTGQPIVAPSYPQQKLWQNSLEAMGQSHEALRSIFGRETKYCVPLTDSFHGTSLPLGGVFELTRTTELDGIELEPAGKLERLPLLFRHTYRYQLIERMNLMKWHFEQSAALASRLNIYRLRRGESAFTAPQLADLILNTISTEGTDHGL</sequence>
<evidence type="ECO:0000313" key="3">
    <source>
        <dbReference type="Proteomes" id="UP000261905"/>
    </source>
</evidence>
<feature type="domain" description="HPr kinase/phosphorylase C-terminal" evidence="1">
    <location>
        <begin position="142"/>
        <end position="189"/>
    </location>
</feature>
<comment type="caution">
    <text evidence="2">The sequence shown here is derived from an EMBL/GenBank/DDBJ whole genome shotgun (WGS) entry which is preliminary data.</text>
</comment>
<dbReference type="Pfam" id="PF07475">
    <property type="entry name" value="Hpr_kinase_C"/>
    <property type="match status" value="1"/>
</dbReference>
<organism evidence="2 3">
    <name type="scientific">Paenibacillus paeoniae</name>
    <dbReference type="NCBI Taxonomy" id="2292705"/>
    <lineage>
        <taxon>Bacteria</taxon>
        <taxon>Bacillati</taxon>
        <taxon>Bacillota</taxon>
        <taxon>Bacilli</taxon>
        <taxon>Bacillales</taxon>
        <taxon>Paenibacillaceae</taxon>
        <taxon>Paenibacillus</taxon>
    </lineage>
</organism>
<protein>
    <submittedName>
        <fullName evidence="2">ATP-binding cassette domain-containing protein</fullName>
    </submittedName>
</protein>
<dbReference type="GO" id="GO:0000155">
    <property type="term" value="F:phosphorelay sensor kinase activity"/>
    <property type="evidence" value="ECO:0007669"/>
    <property type="project" value="InterPro"/>
</dbReference>
<evidence type="ECO:0000313" key="2">
    <source>
        <dbReference type="EMBL" id="REK75819.1"/>
    </source>
</evidence>
<dbReference type="OrthoDB" id="5430844at2"/>
<dbReference type="GO" id="GO:0005524">
    <property type="term" value="F:ATP binding"/>
    <property type="evidence" value="ECO:0007669"/>
    <property type="project" value="UniProtKB-KW"/>
</dbReference>